<proteinExistence type="predicted"/>
<dbReference type="VEuPathDB" id="VectorBase:GPPI014483"/>
<dbReference type="EMBL" id="JXJN01006573">
    <property type="status" value="NOT_ANNOTATED_CDS"/>
    <property type="molecule type" value="Genomic_DNA"/>
</dbReference>
<evidence type="ECO:0000313" key="2">
    <source>
        <dbReference type="Proteomes" id="UP000092460"/>
    </source>
</evidence>
<evidence type="ECO:0000313" key="1">
    <source>
        <dbReference type="EnsemblMetazoa" id="GPPI014483-PA"/>
    </source>
</evidence>
<dbReference type="EMBL" id="JXJN01006574">
    <property type="status" value="NOT_ANNOTATED_CDS"/>
    <property type="molecule type" value="Genomic_DNA"/>
</dbReference>
<sequence>MYMLYTEAVLGSHRQRLEVNNDQHSRRILDDQHTNIAGKILSFKFRQLPPIPPIFSAFHFSYLQCENERKLFTSITGEYRQGCVWYAMVFYKQKLLISTCQSQSLSQTY</sequence>
<organism evidence="1 2">
    <name type="scientific">Glossina palpalis gambiensis</name>
    <dbReference type="NCBI Taxonomy" id="67801"/>
    <lineage>
        <taxon>Eukaryota</taxon>
        <taxon>Metazoa</taxon>
        <taxon>Ecdysozoa</taxon>
        <taxon>Arthropoda</taxon>
        <taxon>Hexapoda</taxon>
        <taxon>Insecta</taxon>
        <taxon>Pterygota</taxon>
        <taxon>Neoptera</taxon>
        <taxon>Endopterygota</taxon>
        <taxon>Diptera</taxon>
        <taxon>Brachycera</taxon>
        <taxon>Muscomorpha</taxon>
        <taxon>Hippoboscoidea</taxon>
        <taxon>Glossinidae</taxon>
        <taxon>Glossina</taxon>
    </lineage>
</organism>
<dbReference type="EnsemblMetazoa" id="GPPI014483-RA">
    <property type="protein sequence ID" value="GPPI014483-PA"/>
    <property type="gene ID" value="GPPI014483"/>
</dbReference>
<dbReference type="Proteomes" id="UP000092460">
    <property type="component" value="Unassembled WGS sequence"/>
</dbReference>
<name>A0A1B0B062_9MUSC</name>
<protein>
    <submittedName>
        <fullName evidence="1">Uncharacterized protein</fullName>
    </submittedName>
</protein>
<dbReference type="AlphaFoldDB" id="A0A1B0B062"/>
<reference evidence="1" key="2">
    <citation type="submission" date="2020-05" db="UniProtKB">
        <authorList>
            <consortium name="EnsemblMetazoa"/>
        </authorList>
    </citation>
    <scope>IDENTIFICATION</scope>
    <source>
        <strain evidence="1">IAEA</strain>
    </source>
</reference>
<reference evidence="2" key="1">
    <citation type="submission" date="2015-01" db="EMBL/GenBank/DDBJ databases">
        <authorList>
            <person name="Aksoy S."/>
            <person name="Warren W."/>
            <person name="Wilson R.K."/>
        </authorList>
    </citation>
    <scope>NUCLEOTIDE SEQUENCE [LARGE SCALE GENOMIC DNA]</scope>
    <source>
        <strain evidence="2">IAEA</strain>
    </source>
</reference>
<keyword evidence="2" id="KW-1185">Reference proteome</keyword>
<accession>A0A1B0B062</accession>